<keyword evidence="8 15" id="KW-0675">Receptor</keyword>
<keyword evidence="3 10" id="KW-1134">Transmembrane beta strand</keyword>
<feature type="region of interest" description="Disordered" evidence="12">
    <location>
        <begin position="227"/>
        <end position="250"/>
    </location>
</feature>
<dbReference type="Pfam" id="PF00593">
    <property type="entry name" value="TonB_dep_Rec_b-barrel"/>
    <property type="match status" value="1"/>
</dbReference>
<dbReference type="Gene3D" id="2.170.130.10">
    <property type="entry name" value="TonB-dependent receptor, plug domain"/>
    <property type="match status" value="1"/>
</dbReference>
<dbReference type="PANTHER" id="PTHR30069:SF29">
    <property type="entry name" value="HEMOGLOBIN AND HEMOGLOBIN-HAPTOGLOBIN-BINDING PROTEIN 1-RELATED"/>
    <property type="match status" value="1"/>
</dbReference>
<dbReference type="InterPro" id="IPR036942">
    <property type="entry name" value="Beta-barrel_TonB_sf"/>
</dbReference>
<dbReference type="RefSeq" id="WP_021170463.1">
    <property type="nucleotide sequence ID" value="NZ_CTRP01000014.1"/>
</dbReference>
<dbReference type="GO" id="GO:0015344">
    <property type="term" value="F:siderophore uptake transmembrane transporter activity"/>
    <property type="evidence" value="ECO:0007669"/>
    <property type="project" value="TreeGrafter"/>
</dbReference>
<evidence type="ECO:0000259" key="14">
    <source>
        <dbReference type="Pfam" id="PF07715"/>
    </source>
</evidence>
<evidence type="ECO:0000256" key="1">
    <source>
        <dbReference type="ARBA" id="ARBA00004571"/>
    </source>
</evidence>
<name>A0A0U1L6G6_9FIRM</name>
<dbReference type="Pfam" id="PF07715">
    <property type="entry name" value="Plug"/>
    <property type="match status" value="1"/>
</dbReference>
<dbReference type="PANTHER" id="PTHR30069">
    <property type="entry name" value="TONB-DEPENDENT OUTER MEMBRANE RECEPTOR"/>
    <property type="match status" value="1"/>
</dbReference>
<accession>A0A0U1L6G6</accession>
<dbReference type="Gene3D" id="2.40.170.20">
    <property type="entry name" value="TonB-dependent receptor, beta-barrel domain"/>
    <property type="match status" value="1"/>
</dbReference>
<keyword evidence="5" id="KW-0732">Signal</keyword>
<comment type="similarity">
    <text evidence="10 11">Belongs to the TonB-dependent receptor family.</text>
</comment>
<dbReference type="InterPro" id="IPR037066">
    <property type="entry name" value="Plug_dom_sf"/>
</dbReference>
<dbReference type="InterPro" id="IPR000531">
    <property type="entry name" value="Beta-barrel_TonB"/>
</dbReference>
<evidence type="ECO:0000259" key="13">
    <source>
        <dbReference type="Pfam" id="PF00593"/>
    </source>
</evidence>
<evidence type="ECO:0000256" key="9">
    <source>
        <dbReference type="ARBA" id="ARBA00023237"/>
    </source>
</evidence>
<dbReference type="InterPro" id="IPR039426">
    <property type="entry name" value="TonB-dep_rcpt-like"/>
</dbReference>
<sequence length="658" mass="73673">MVYAEETTPDFALETIVVTDSKIVGEGETTKVTSLNVKDKIDAGQINSVTDLLKDVAGIVVSTDPQSGTTVSMRGMTNERLVVAINGNVIENQGGLYRGRALEWDSLPVSNIKKIEIIRGASSAQYGGTWGGVINIVTTDTPGENKTYLKSSVGSYGDRKYSISNQGTSKDGKISWSVSANKRESDGFYRNNFKESHDTNLNMTYNFTDKQKLSVAITDSYRKEGTLVGNNQDSNNDNGWNSNYPTVPMAPTTTTTGNQYLDGSYREFNTKNYSLNYTDDNWKVGVYQNKQDRDDWLKYLGKPVETPKLITDNSGYNWQQSRQLGNHMLTTGIDYRKLKFKVITSSPSSLEAEMNGYFIQDNWQVNKKTLLGLGVRYDQYQSSNLLTSKEYSDKSQVSPKLNVTYQLTPQEAVYASASRVFRPPTVSDYVRWQMNYTPSNASNSNYMKYKTYNKLPDEWTLADWQKTIGQLDTENGMAYEVGWKKQFNDKFGAKVTGFFNDIDNYVIYYMGSGINSGPPTYNIDNAKIKGVEIATDYQFSKTLGMVLNYTTQHGSKSGDPLDPTGTEVTTIPKETINLGLRYNNRQGFLVALDGQRIQTVAAATTRGYTLFNLGMSYTTKNDQTVALAVNNLFDVDYEQTADFPMPGRNYSLSYQIGF</sequence>
<dbReference type="PROSITE" id="PS52016">
    <property type="entry name" value="TONB_DEPENDENT_REC_3"/>
    <property type="match status" value="1"/>
</dbReference>
<keyword evidence="4 10" id="KW-0812">Transmembrane</keyword>
<evidence type="ECO:0000256" key="2">
    <source>
        <dbReference type="ARBA" id="ARBA00022448"/>
    </source>
</evidence>
<gene>
    <name evidence="15" type="ORF">SpAn4DRAFT_0936</name>
</gene>
<feature type="compositionally biased region" description="Low complexity" evidence="12">
    <location>
        <begin position="229"/>
        <end position="243"/>
    </location>
</feature>
<dbReference type="GO" id="GO:0044718">
    <property type="term" value="P:siderophore transmembrane transport"/>
    <property type="evidence" value="ECO:0007669"/>
    <property type="project" value="TreeGrafter"/>
</dbReference>
<evidence type="ECO:0000256" key="5">
    <source>
        <dbReference type="ARBA" id="ARBA00022729"/>
    </source>
</evidence>
<keyword evidence="7 10" id="KW-0472">Membrane</keyword>
<keyword evidence="6 11" id="KW-0798">TonB box</keyword>
<keyword evidence="9 10" id="KW-0998">Cell outer membrane</keyword>
<dbReference type="SUPFAM" id="SSF56935">
    <property type="entry name" value="Porins"/>
    <property type="match status" value="1"/>
</dbReference>
<dbReference type="EMBL" id="CTRP01000014">
    <property type="protein sequence ID" value="CQR74474.1"/>
    <property type="molecule type" value="Genomic_DNA"/>
</dbReference>
<evidence type="ECO:0000256" key="10">
    <source>
        <dbReference type="PROSITE-ProRule" id="PRU01360"/>
    </source>
</evidence>
<evidence type="ECO:0000313" key="16">
    <source>
        <dbReference type="Proteomes" id="UP000049855"/>
    </source>
</evidence>
<dbReference type="CDD" id="cd01347">
    <property type="entry name" value="ligand_gated_channel"/>
    <property type="match status" value="1"/>
</dbReference>
<keyword evidence="16" id="KW-1185">Reference proteome</keyword>
<proteinExistence type="inferred from homology"/>
<feature type="domain" description="TonB-dependent receptor plug" evidence="14">
    <location>
        <begin position="38"/>
        <end position="133"/>
    </location>
</feature>
<evidence type="ECO:0000256" key="12">
    <source>
        <dbReference type="SAM" id="MobiDB-lite"/>
    </source>
</evidence>
<evidence type="ECO:0000313" key="15">
    <source>
        <dbReference type="EMBL" id="CQR74474.1"/>
    </source>
</evidence>
<evidence type="ECO:0000256" key="4">
    <source>
        <dbReference type="ARBA" id="ARBA00022692"/>
    </source>
</evidence>
<evidence type="ECO:0000256" key="7">
    <source>
        <dbReference type="ARBA" id="ARBA00023136"/>
    </source>
</evidence>
<keyword evidence="2 10" id="KW-0813">Transport</keyword>
<evidence type="ECO:0000256" key="11">
    <source>
        <dbReference type="RuleBase" id="RU003357"/>
    </source>
</evidence>
<dbReference type="AlphaFoldDB" id="A0A0U1L6G6"/>
<evidence type="ECO:0000256" key="8">
    <source>
        <dbReference type="ARBA" id="ARBA00023170"/>
    </source>
</evidence>
<dbReference type="InterPro" id="IPR012910">
    <property type="entry name" value="Plug_dom"/>
</dbReference>
<feature type="domain" description="TonB-dependent receptor-like beta-barrel" evidence="13">
    <location>
        <begin position="208"/>
        <end position="632"/>
    </location>
</feature>
<dbReference type="GO" id="GO:0009279">
    <property type="term" value="C:cell outer membrane"/>
    <property type="evidence" value="ECO:0007669"/>
    <property type="project" value="UniProtKB-SubCell"/>
</dbReference>
<evidence type="ECO:0000256" key="3">
    <source>
        <dbReference type="ARBA" id="ARBA00022452"/>
    </source>
</evidence>
<reference evidence="16" key="1">
    <citation type="submission" date="2015-03" db="EMBL/GenBank/DDBJ databases">
        <authorList>
            <person name="Nijsse Bart"/>
        </authorList>
    </citation>
    <scope>NUCLEOTIDE SEQUENCE [LARGE SCALE GENOMIC DNA]</scope>
</reference>
<organism evidence="15 16">
    <name type="scientific">Sporomusa ovata</name>
    <dbReference type="NCBI Taxonomy" id="2378"/>
    <lineage>
        <taxon>Bacteria</taxon>
        <taxon>Bacillati</taxon>
        <taxon>Bacillota</taxon>
        <taxon>Negativicutes</taxon>
        <taxon>Selenomonadales</taxon>
        <taxon>Sporomusaceae</taxon>
        <taxon>Sporomusa</taxon>
    </lineage>
</organism>
<comment type="subcellular location">
    <subcellularLocation>
        <location evidence="1 10">Cell outer membrane</location>
        <topology evidence="1 10">Multi-pass membrane protein</topology>
    </subcellularLocation>
</comment>
<evidence type="ECO:0000256" key="6">
    <source>
        <dbReference type="ARBA" id="ARBA00023077"/>
    </source>
</evidence>
<protein>
    <submittedName>
        <fullName evidence="15">TonB-dependent receptor, plug</fullName>
    </submittedName>
</protein>
<dbReference type="Proteomes" id="UP000049855">
    <property type="component" value="Unassembled WGS sequence"/>
</dbReference>